<evidence type="ECO:0000313" key="10">
    <source>
        <dbReference type="EMBL" id="MBB6146743.1"/>
    </source>
</evidence>
<dbReference type="EMBL" id="JACHEK010000011">
    <property type="protein sequence ID" value="MBB6146743.1"/>
    <property type="molecule type" value="Genomic_DNA"/>
</dbReference>
<dbReference type="InterPro" id="IPR029063">
    <property type="entry name" value="SAM-dependent_MTases_sf"/>
</dbReference>
<dbReference type="GO" id="GO:0044027">
    <property type="term" value="P:negative regulation of gene expression via chromosomal CpG island methylation"/>
    <property type="evidence" value="ECO:0007669"/>
    <property type="project" value="TreeGrafter"/>
</dbReference>
<accession>A0A841JZ38</accession>
<feature type="compositionally biased region" description="Gly residues" evidence="9">
    <location>
        <begin position="228"/>
        <end position="238"/>
    </location>
</feature>
<keyword evidence="11" id="KW-1185">Reference proteome</keyword>
<feature type="region of interest" description="Disordered" evidence="9">
    <location>
        <begin position="219"/>
        <end position="246"/>
    </location>
</feature>
<comment type="caution">
    <text evidence="10">The sequence shown here is derived from an EMBL/GenBank/DDBJ whole genome shotgun (WGS) entry which is preliminary data.</text>
</comment>
<dbReference type="AlphaFoldDB" id="A0A841JZ38"/>
<evidence type="ECO:0000256" key="8">
    <source>
        <dbReference type="RuleBase" id="RU000417"/>
    </source>
</evidence>
<dbReference type="InterPro" id="IPR018117">
    <property type="entry name" value="C5_DNA_meth_AS"/>
</dbReference>
<dbReference type="RefSeq" id="WP_197081919.1">
    <property type="nucleotide sequence ID" value="NZ_JACHEK010000011.1"/>
</dbReference>
<reference evidence="10 11" key="1">
    <citation type="submission" date="2020-08" db="EMBL/GenBank/DDBJ databases">
        <title>Genomic Encyclopedia of Type Strains, Phase IV (KMG-IV): sequencing the most valuable type-strain genomes for metagenomic binning, comparative biology and taxonomic classification.</title>
        <authorList>
            <person name="Goeker M."/>
        </authorList>
    </citation>
    <scope>NUCLEOTIDE SEQUENCE [LARGE SCALE GENOMIC DNA]</scope>
    <source>
        <strain evidence="10 11">DSM 103733</strain>
    </source>
</reference>
<dbReference type="InterPro" id="IPR050390">
    <property type="entry name" value="C5-Methyltransferase"/>
</dbReference>
<dbReference type="SUPFAM" id="SSF53335">
    <property type="entry name" value="S-adenosyl-L-methionine-dependent methyltransferases"/>
    <property type="match status" value="1"/>
</dbReference>
<sequence length="602" mass="62891">MRYLSVCSGIEAVSVAWGPLGWKPAMFAEIDPFCCWLLHSRYGASRPVYMPSPHNAASRKEAKQRAAAIRNVVALPADGAVINAGDFTKIGAEDVGAIDLLAGGTPCQSFSVAGKRAGLDDPRGNLTIEFARLAGRLRPLWLVWENVPGVLSIDDGRTFGAFLGMLVELGYGIAYRVLNAQHFGVPQRRRRVFVVGYLGGWRGPAAVLLDESCLSGHPPPRREARQGVAGGVEVGPSGGSLTDTSPTIDAGCKDSFIRNQLGVGVLSSTDEISHCLNAGGMGRQDFESETLIAHALSADGFDASEDGTGRGTPVVPVAICTAHTQSNGSGFSEAIAHTLESGGGAQAVAFSQNLRNEVRLHGGDGKTVGALAARPGVKQQSYIAFTAKDHGADADNVAPTLRGMGHDRSHANGGGQVAIAFTQNQEGDVLSGDVMQSLGTNSNATGRNAPTVAFTLHGSDGTVSAASSTDIAGSLRTRAPGSIENSSTTAVLQEQPVAWSGELTASIDIAGTLQRGGEGGRVDGVMTPQMAVRRLTPRECERLQGFPDDYTLVEYRGKPAADGPRYKALGNSMAVPVMRWIGDRITAVDAILRDGPGAGRVR</sequence>
<dbReference type="Pfam" id="PF00145">
    <property type="entry name" value="DNA_methylase"/>
    <property type="match status" value="2"/>
</dbReference>
<keyword evidence="3 6" id="KW-0949">S-adenosyl-L-methionine</keyword>
<dbReference type="GO" id="GO:0032259">
    <property type="term" value="P:methylation"/>
    <property type="evidence" value="ECO:0007669"/>
    <property type="project" value="UniProtKB-KW"/>
</dbReference>
<dbReference type="GO" id="GO:0003886">
    <property type="term" value="F:DNA (cytosine-5-)-methyltransferase activity"/>
    <property type="evidence" value="ECO:0007669"/>
    <property type="project" value="UniProtKB-EC"/>
</dbReference>
<comment type="similarity">
    <text evidence="6 7">Belongs to the class I-like SAM-binding methyltransferase superfamily. C5-methyltransferase family.</text>
</comment>
<dbReference type="InterPro" id="IPR001525">
    <property type="entry name" value="C5_MeTfrase"/>
</dbReference>
<comment type="catalytic activity">
    <reaction evidence="5 8">
        <text>a 2'-deoxycytidine in DNA + S-adenosyl-L-methionine = a 5-methyl-2'-deoxycytidine in DNA + S-adenosyl-L-homocysteine + H(+)</text>
        <dbReference type="Rhea" id="RHEA:13681"/>
        <dbReference type="Rhea" id="RHEA-COMP:11369"/>
        <dbReference type="Rhea" id="RHEA-COMP:11370"/>
        <dbReference type="ChEBI" id="CHEBI:15378"/>
        <dbReference type="ChEBI" id="CHEBI:57856"/>
        <dbReference type="ChEBI" id="CHEBI:59789"/>
        <dbReference type="ChEBI" id="CHEBI:85452"/>
        <dbReference type="ChEBI" id="CHEBI:85454"/>
        <dbReference type="EC" id="2.1.1.37"/>
    </reaction>
</comment>
<dbReference type="GO" id="GO:0009307">
    <property type="term" value="P:DNA restriction-modification system"/>
    <property type="evidence" value="ECO:0007669"/>
    <property type="project" value="UniProtKB-KW"/>
</dbReference>
<dbReference type="PANTHER" id="PTHR10629">
    <property type="entry name" value="CYTOSINE-SPECIFIC METHYLTRANSFERASE"/>
    <property type="match status" value="1"/>
</dbReference>
<keyword evidence="2 6" id="KW-0808">Transferase</keyword>
<dbReference type="PROSITE" id="PS00094">
    <property type="entry name" value="C5_MTASE_1"/>
    <property type="match status" value="1"/>
</dbReference>
<keyword evidence="1 6" id="KW-0489">Methyltransferase</keyword>
<evidence type="ECO:0000256" key="6">
    <source>
        <dbReference type="PROSITE-ProRule" id="PRU01016"/>
    </source>
</evidence>
<evidence type="ECO:0000256" key="5">
    <source>
        <dbReference type="ARBA" id="ARBA00047422"/>
    </source>
</evidence>
<proteinExistence type="inferred from homology"/>
<evidence type="ECO:0000256" key="9">
    <source>
        <dbReference type="SAM" id="MobiDB-lite"/>
    </source>
</evidence>
<dbReference type="Gene3D" id="3.40.50.150">
    <property type="entry name" value="Vaccinia Virus protein VP39"/>
    <property type="match status" value="1"/>
</dbReference>
<feature type="active site" evidence="6">
    <location>
        <position position="107"/>
    </location>
</feature>
<evidence type="ECO:0000313" key="11">
    <source>
        <dbReference type="Proteomes" id="UP000538666"/>
    </source>
</evidence>
<dbReference type="EC" id="2.1.1.37" evidence="8"/>
<dbReference type="PRINTS" id="PR00105">
    <property type="entry name" value="C5METTRFRASE"/>
</dbReference>
<organism evidence="10 11">
    <name type="scientific">Silvibacterium bohemicum</name>
    <dbReference type="NCBI Taxonomy" id="1577686"/>
    <lineage>
        <taxon>Bacteria</taxon>
        <taxon>Pseudomonadati</taxon>
        <taxon>Acidobacteriota</taxon>
        <taxon>Terriglobia</taxon>
        <taxon>Terriglobales</taxon>
        <taxon>Acidobacteriaceae</taxon>
        <taxon>Silvibacterium</taxon>
    </lineage>
</organism>
<keyword evidence="4" id="KW-0680">Restriction system</keyword>
<dbReference type="PANTHER" id="PTHR10629:SF52">
    <property type="entry name" value="DNA (CYTOSINE-5)-METHYLTRANSFERASE 1"/>
    <property type="match status" value="1"/>
</dbReference>
<gene>
    <name evidence="10" type="ORF">HNQ77_004724</name>
</gene>
<dbReference type="Proteomes" id="UP000538666">
    <property type="component" value="Unassembled WGS sequence"/>
</dbReference>
<dbReference type="PROSITE" id="PS51679">
    <property type="entry name" value="SAM_MT_C5"/>
    <property type="match status" value="1"/>
</dbReference>
<dbReference type="GO" id="GO:0003677">
    <property type="term" value="F:DNA binding"/>
    <property type="evidence" value="ECO:0007669"/>
    <property type="project" value="TreeGrafter"/>
</dbReference>
<evidence type="ECO:0000256" key="7">
    <source>
        <dbReference type="RuleBase" id="RU000416"/>
    </source>
</evidence>
<dbReference type="NCBIfam" id="TIGR00675">
    <property type="entry name" value="dcm"/>
    <property type="match status" value="1"/>
</dbReference>
<dbReference type="Gene3D" id="3.90.120.10">
    <property type="entry name" value="DNA Methylase, subunit A, domain 2"/>
    <property type="match status" value="1"/>
</dbReference>
<name>A0A841JZ38_9BACT</name>
<evidence type="ECO:0000256" key="2">
    <source>
        <dbReference type="ARBA" id="ARBA00022679"/>
    </source>
</evidence>
<evidence type="ECO:0000256" key="3">
    <source>
        <dbReference type="ARBA" id="ARBA00022691"/>
    </source>
</evidence>
<evidence type="ECO:0000256" key="1">
    <source>
        <dbReference type="ARBA" id="ARBA00022603"/>
    </source>
</evidence>
<evidence type="ECO:0000256" key="4">
    <source>
        <dbReference type="ARBA" id="ARBA00022747"/>
    </source>
</evidence>
<protein>
    <recommendedName>
        <fullName evidence="8">Cytosine-specific methyltransferase</fullName>
        <ecNumber evidence="8">2.1.1.37</ecNumber>
    </recommendedName>
</protein>